<dbReference type="PIRSF" id="PIRSF020481">
    <property type="entry name" value="BAP"/>
    <property type="match status" value="1"/>
</dbReference>
<evidence type="ECO:0000313" key="2">
    <source>
        <dbReference type="Proteomes" id="UP000045039"/>
    </source>
</evidence>
<dbReference type="EMBL" id="CVVU01000248">
    <property type="protein sequence ID" value="CRP86487.1"/>
    <property type="molecule type" value="Genomic_DNA"/>
</dbReference>
<dbReference type="AlphaFoldDB" id="A0A9P1R8Y1"/>
<name>A0A9P1R8Y1_PSEAI</name>
<dbReference type="InterPro" id="IPR014507">
    <property type="entry name" value="Baseplate_assembly_J_pred"/>
</dbReference>
<accession>A0A9P1R8Y1</accession>
<protein>
    <submittedName>
        <fullName evidence="1">Baseplate J-like protein</fullName>
    </submittedName>
</protein>
<organism evidence="1 2">
    <name type="scientific">Pseudomonas aeruginosa</name>
    <dbReference type="NCBI Taxonomy" id="287"/>
    <lineage>
        <taxon>Bacteria</taxon>
        <taxon>Pseudomonadati</taxon>
        <taxon>Pseudomonadota</taxon>
        <taxon>Gammaproteobacteria</taxon>
        <taxon>Pseudomonadales</taxon>
        <taxon>Pseudomonadaceae</taxon>
        <taxon>Pseudomonas</taxon>
    </lineage>
</organism>
<proteinExistence type="predicted"/>
<comment type="caution">
    <text evidence="1">The sequence shown here is derived from an EMBL/GenBank/DDBJ whole genome shotgun (WGS) entry which is preliminary data.</text>
</comment>
<gene>
    <name evidence="1" type="ORF">PAERUG_P19_London_7_VIM_2_05_10_05812</name>
</gene>
<dbReference type="Proteomes" id="UP000045039">
    <property type="component" value="Unassembled WGS sequence"/>
</dbReference>
<sequence length="332" mass="36452">MSTMLIPGLNQLAEPEIVKVEQFETLLEEFKAETLAYIQERDPEKAARVAESLENDGELLSMMLQAFTVRLQTHERRYNARIKQMLAWWAEGTNLDARLADMGLERRVISPGNPNAFPPVPAENESDGDARIRYYLAPHAPAAGSRLQYRREAMTLGERATVTVEAPTANQVVVTYTFGADSMAAKVKDANGRQTAPGQVAVTVLARAGDGTPPADLLEAVRRHFARDDVRPETDLVTVQAAEIVRYRIRAVVYINNGPDAALTKGQAEAALASYAAARHILEGYVDPSRIDYVLHAAGAERLELLEPLAPIECTASQAPYCEGVEIEVRTL</sequence>
<reference evidence="2" key="1">
    <citation type="submission" date="2015-06" db="EMBL/GenBank/DDBJ databases">
        <authorList>
            <person name="Radhakrishnan Rajesh"/>
            <person name="Underwood Anthony"/>
            <person name="Al-Shahib Ali"/>
        </authorList>
    </citation>
    <scope>NUCLEOTIDE SEQUENCE [LARGE SCALE GENOMIC DNA]</scope>
    <source>
        <strain evidence="2">P19_London_7_VIM_2_05_10</strain>
    </source>
</reference>
<evidence type="ECO:0000313" key="1">
    <source>
        <dbReference type="EMBL" id="CRP86487.1"/>
    </source>
</evidence>